<name>A0ACD3YV81_FUSSC</name>
<organism evidence="1 2">
    <name type="scientific">Fusarium solani subsp. cucurbitae</name>
    <name type="common">Neocosmosporum cucurbitae</name>
    <dbReference type="NCBI Taxonomy" id="2747967"/>
    <lineage>
        <taxon>Eukaryota</taxon>
        <taxon>Fungi</taxon>
        <taxon>Dikarya</taxon>
        <taxon>Ascomycota</taxon>
        <taxon>Pezizomycotina</taxon>
        <taxon>Sordariomycetes</taxon>
        <taxon>Hypocreomycetidae</taxon>
        <taxon>Hypocreales</taxon>
        <taxon>Nectriaceae</taxon>
        <taxon>Fusarium</taxon>
        <taxon>Fusarium solani species complex</taxon>
    </lineage>
</organism>
<evidence type="ECO:0000313" key="2">
    <source>
        <dbReference type="Proteomes" id="UP000830768"/>
    </source>
</evidence>
<proteinExistence type="predicted"/>
<keyword evidence="2" id="KW-1185">Reference proteome</keyword>
<accession>A0ACD3YV81</accession>
<sequence>MAPATFPLSPVAAPRRARLRAPIACQYCRGRKVRCDLNKRGSRCTNCELDDVHCKVANTRRRSSVNTTTVDVPNIHERTVSPGYIVHSPTDDNLASETVTLLISMNGDSEARAPPQPRADSTQEDNGSSKLACFSLLAKEMN</sequence>
<dbReference type="EMBL" id="CP090032">
    <property type="protein sequence ID" value="UPK92865.1"/>
    <property type="molecule type" value="Genomic_DNA"/>
</dbReference>
<gene>
    <name evidence="1" type="ORF">LCI18_003800</name>
</gene>
<evidence type="ECO:0000313" key="1">
    <source>
        <dbReference type="EMBL" id="UPK92865.1"/>
    </source>
</evidence>
<reference evidence="1" key="1">
    <citation type="submission" date="2021-11" db="EMBL/GenBank/DDBJ databases">
        <title>Fusarium solani-melongenae Genome sequencing and assembly.</title>
        <authorList>
            <person name="Xie S."/>
            <person name="Huang L."/>
            <person name="Zhang X."/>
        </authorList>
    </citation>
    <scope>NUCLEOTIDE SEQUENCE</scope>
    <source>
        <strain evidence="1">CRI 24-3</strain>
    </source>
</reference>
<protein>
    <submittedName>
        <fullName evidence="1">Uncharacterized protein</fullName>
    </submittedName>
</protein>
<dbReference type="Proteomes" id="UP000830768">
    <property type="component" value="Chromosome 3"/>
</dbReference>